<protein>
    <submittedName>
        <fullName evidence="1">Uncharacterized protein</fullName>
    </submittedName>
</protein>
<gene>
    <name evidence="1" type="ORF">OR214_02661</name>
</gene>
<dbReference type="AlphaFoldDB" id="R0DW58"/>
<dbReference type="Proteomes" id="UP000013280">
    <property type="component" value="Unassembled WGS sequence"/>
</dbReference>
<dbReference type="EMBL" id="APMQ01000006">
    <property type="protein sequence ID" value="ENZ77658.1"/>
    <property type="molecule type" value="Genomic_DNA"/>
</dbReference>
<proteinExistence type="predicted"/>
<name>R0DW58_RALPI</name>
<evidence type="ECO:0000313" key="1">
    <source>
        <dbReference type="EMBL" id="ENZ77658.1"/>
    </source>
</evidence>
<sequence length="33" mass="3834" precursor="true">MLAILAWFGVRSAAVRLDRKRFARKYLVAIKGR</sequence>
<reference evidence="1 2" key="1">
    <citation type="journal article" date="2013" name="Genome Announc.">
        <title>Draft Genome Sequence for Ralstonia sp. Strain OR214, a Bacterium with Potential for Bioremediation.</title>
        <authorList>
            <person name="Utturkar S.M."/>
            <person name="Bollmann A."/>
            <person name="Brzoska R.M."/>
            <person name="Klingeman D.M."/>
            <person name="Epstein S.E."/>
            <person name="Palumbo A.V."/>
            <person name="Brown S.D."/>
        </authorList>
    </citation>
    <scope>NUCLEOTIDE SEQUENCE [LARGE SCALE GENOMIC DNA]</scope>
    <source>
        <strain evidence="1 2">OR214</strain>
    </source>
</reference>
<evidence type="ECO:0000313" key="2">
    <source>
        <dbReference type="Proteomes" id="UP000013280"/>
    </source>
</evidence>
<organism evidence="1 2">
    <name type="scientific">Ralstonia pickettii OR214</name>
    <dbReference type="NCBI Taxonomy" id="1264675"/>
    <lineage>
        <taxon>Bacteria</taxon>
        <taxon>Pseudomonadati</taxon>
        <taxon>Pseudomonadota</taxon>
        <taxon>Betaproteobacteria</taxon>
        <taxon>Burkholderiales</taxon>
        <taxon>Burkholderiaceae</taxon>
        <taxon>Ralstonia</taxon>
    </lineage>
</organism>
<comment type="caution">
    <text evidence="1">The sequence shown here is derived from an EMBL/GenBank/DDBJ whole genome shotgun (WGS) entry which is preliminary data.</text>
</comment>
<accession>R0DW58</accession>